<dbReference type="EMBL" id="JAZHXJ010000065">
    <property type="protein sequence ID" value="KAL1877367.1"/>
    <property type="molecule type" value="Genomic_DNA"/>
</dbReference>
<keyword evidence="2" id="KW-1185">Reference proteome</keyword>
<organism evidence="1 2">
    <name type="scientific">Phialemonium thermophilum</name>
    <dbReference type="NCBI Taxonomy" id="223376"/>
    <lineage>
        <taxon>Eukaryota</taxon>
        <taxon>Fungi</taxon>
        <taxon>Dikarya</taxon>
        <taxon>Ascomycota</taxon>
        <taxon>Pezizomycotina</taxon>
        <taxon>Sordariomycetes</taxon>
        <taxon>Sordariomycetidae</taxon>
        <taxon>Cephalothecales</taxon>
        <taxon>Cephalothecaceae</taxon>
        <taxon>Phialemonium</taxon>
    </lineage>
</organism>
<evidence type="ECO:0000313" key="2">
    <source>
        <dbReference type="Proteomes" id="UP001586593"/>
    </source>
</evidence>
<sequence length="209" mass="23719">MEKQTWIPSMAAKYENLLPSHRRPGEPDRYRLVPSVNTRENRMSWVEERHFWFGTRYVSGCATGLSRDHPHVFKLQIRPSRVAALIQFCASLLPSCVRARVETALPEWFLPPCVVVKRQKRAEHYDDEMIMAELFDTEIEAYKQLVPLQGLVIPVYYGYVWYNGARALVLQCLDGASLSSPVGALSTAKDFGIHVGGLLPSPIRFRGAS</sequence>
<dbReference type="Proteomes" id="UP001586593">
    <property type="component" value="Unassembled WGS sequence"/>
</dbReference>
<comment type="caution">
    <text evidence="1">The sequence shown here is derived from an EMBL/GenBank/DDBJ whole genome shotgun (WGS) entry which is preliminary data.</text>
</comment>
<reference evidence="1 2" key="1">
    <citation type="journal article" date="2024" name="Commun. Biol.">
        <title>Comparative genomic analysis of thermophilic fungi reveals convergent evolutionary adaptations and gene losses.</title>
        <authorList>
            <person name="Steindorff A.S."/>
            <person name="Aguilar-Pontes M.V."/>
            <person name="Robinson A.J."/>
            <person name="Andreopoulos B."/>
            <person name="LaButti K."/>
            <person name="Kuo A."/>
            <person name="Mondo S."/>
            <person name="Riley R."/>
            <person name="Otillar R."/>
            <person name="Haridas S."/>
            <person name="Lipzen A."/>
            <person name="Grimwood J."/>
            <person name="Schmutz J."/>
            <person name="Clum A."/>
            <person name="Reid I.D."/>
            <person name="Moisan M.C."/>
            <person name="Butler G."/>
            <person name="Nguyen T.T.M."/>
            <person name="Dewar K."/>
            <person name="Conant G."/>
            <person name="Drula E."/>
            <person name="Henrissat B."/>
            <person name="Hansel C."/>
            <person name="Singer S."/>
            <person name="Hutchinson M.I."/>
            <person name="de Vries R.P."/>
            <person name="Natvig D.O."/>
            <person name="Powell A.J."/>
            <person name="Tsang A."/>
            <person name="Grigoriev I.V."/>
        </authorList>
    </citation>
    <scope>NUCLEOTIDE SEQUENCE [LARGE SCALE GENOMIC DNA]</scope>
    <source>
        <strain evidence="1 2">ATCC 24622</strain>
    </source>
</reference>
<accession>A0ABR3XN02</accession>
<name>A0ABR3XN02_9PEZI</name>
<gene>
    <name evidence="1" type="ORF">VTK73DRAFT_8662</name>
</gene>
<evidence type="ECO:0000313" key="1">
    <source>
        <dbReference type="EMBL" id="KAL1877367.1"/>
    </source>
</evidence>
<protein>
    <submittedName>
        <fullName evidence="1">Uncharacterized protein</fullName>
    </submittedName>
</protein>
<proteinExistence type="predicted"/>